<evidence type="ECO:0000313" key="15">
    <source>
        <dbReference type="Proteomes" id="UP000254834"/>
    </source>
</evidence>
<feature type="binding site" evidence="12">
    <location>
        <position position="96"/>
    </location>
    <ligand>
        <name>UDP-N-acetyl-alpha-D-glucosamine</name>
        <dbReference type="ChEBI" id="CHEBI:57705"/>
    </ligand>
</feature>
<dbReference type="EMBL" id="CP025544">
    <property type="protein sequence ID" value="AXK60514.1"/>
    <property type="molecule type" value="Genomic_DNA"/>
</dbReference>
<dbReference type="EC" id="2.5.1.7" evidence="12"/>
<organism evidence="14 15">
    <name type="scientific">Candidatus Chromulinivorax destructor</name>
    <dbReference type="NCBI Taxonomy" id="2066483"/>
    <lineage>
        <taxon>Bacteria</taxon>
        <taxon>Candidatus Babelota</taxon>
        <taxon>Candidatus Babeliae</taxon>
        <taxon>Candidatus Babeliales</taxon>
        <taxon>Candidatus Chromulinivoraceae</taxon>
        <taxon>Candidatus Chromulinivorax</taxon>
    </lineage>
</organism>
<feature type="domain" description="Enolpyruvate transferase" evidence="13">
    <location>
        <begin position="8"/>
        <end position="411"/>
    </location>
</feature>
<dbReference type="RefSeq" id="WP_115585529.1">
    <property type="nucleotide sequence ID" value="NZ_CP025544.1"/>
</dbReference>
<dbReference type="InterPro" id="IPR005750">
    <property type="entry name" value="UDP_GlcNAc_COvinyl_MurA"/>
</dbReference>
<keyword evidence="15" id="KW-1185">Reference proteome</keyword>
<keyword evidence="9 12" id="KW-0961">Cell wall biogenesis/degradation</keyword>
<accession>A0A345ZB47</accession>
<gene>
    <name evidence="12 14" type="primary">murA</name>
    <name evidence="14" type="ORF">C0J27_02025</name>
</gene>
<feature type="active site" description="Proton donor" evidence="12">
    <location>
        <position position="120"/>
    </location>
</feature>
<feature type="binding site" evidence="12">
    <location>
        <position position="309"/>
    </location>
    <ligand>
        <name>UDP-N-acetyl-alpha-D-glucosamine</name>
        <dbReference type="ChEBI" id="CHEBI:57705"/>
    </ligand>
</feature>
<dbReference type="PANTHER" id="PTHR43783">
    <property type="entry name" value="UDP-N-ACETYLGLUCOSAMINE 1-CARBOXYVINYLTRANSFERASE"/>
    <property type="match status" value="1"/>
</dbReference>
<dbReference type="GO" id="GO:0051301">
    <property type="term" value="P:cell division"/>
    <property type="evidence" value="ECO:0007669"/>
    <property type="project" value="UniProtKB-KW"/>
</dbReference>
<evidence type="ECO:0000259" key="13">
    <source>
        <dbReference type="Pfam" id="PF00275"/>
    </source>
</evidence>
<dbReference type="GO" id="GO:0019277">
    <property type="term" value="P:UDP-N-acetylgalactosamine biosynthetic process"/>
    <property type="evidence" value="ECO:0007669"/>
    <property type="project" value="InterPro"/>
</dbReference>
<dbReference type="AlphaFoldDB" id="A0A345ZB47"/>
<evidence type="ECO:0000256" key="4">
    <source>
        <dbReference type="ARBA" id="ARBA00022618"/>
    </source>
</evidence>
<sequence>MQHEYILVKKSGPLQGQVTVSGAKNAALPILASLVLTSGVSVLKNVPHLTDIESMVGLLESLGAVITKDYAAGILVVDTTNIHRWKISEEMMQKTRASIVILGPLMARFQKADVAFPGGDMIGARPIDYHLKNFKKMGAEITEQGNVICLHAQKLTAQRFVLDYPSVGATQNILMAAVLIPGTSYIVNAAIEPEVMDLIGILTKMGAQISLEYPAALKIVGVEKLQPVEYSIMTDRLEVGSLLIAAAITGGNVYLPNACADDMELFLMKLEEMGHQIIHEAAGGIRLIASKNPQAVSFKTAPYPGIATDLQPLLMIAQAVSQGKCEAIETVFENRFLHVPYLQLMGAQMQVLGSHKAVVTGVKKLQGAVVVATDIRASCALVLAGLVAEGSTMVYGVSHWRRGYEDLDEKLRSLGAHIEFVKHL</sequence>
<keyword evidence="6 12" id="KW-0133">Cell shape</keyword>
<comment type="subcellular location">
    <subcellularLocation>
        <location evidence="1 12">Cytoplasm</location>
    </subcellularLocation>
</comment>
<comment type="function">
    <text evidence="12">Cell wall formation. Adds enolpyruvyl to UDP-N-acetylglucosamine.</text>
</comment>
<comment type="similarity">
    <text evidence="10 12">Belongs to the EPSP synthase family. MurA subfamily.</text>
</comment>
<dbReference type="GO" id="GO:0071555">
    <property type="term" value="P:cell wall organization"/>
    <property type="evidence" value="ECO:0007669"/>
    <property type="project" value="UniProtKB-KW"/>
</dbReference>
<evidence type="ECO:0000256" key="9">
    <source>
        <dbReference type="ARBA" id="ARBA00023316"/>
    </source>
</evidence>
<evidence type="ECO:0000256" key="12">
    <source>
        <dbReference type="HAMAP-Rule" id="MF_00111"/>
    </source>
</evidence>
<dbReference type="GO" id="GO:0008760">
    <property type="term" value="F:UDP-N-acetylglucosamine 1-carboxyvinyltransferase activity"/>
    <property type="evidence" value="ECO:0007669"/>
    <property type="project" value="UniProtKB-UniRule"/>
</dbReference>
<dbReference type="HAMAP" id="MF_00111">
    <property type="entry name" value="MurA"/>
    <property type="match status" value="1"/>
</dbReference>
<dbReference type="Pfam" id="PF00275">
    <property type="entry name" value="EPSP_synthase"/>
    <property type="match status" value="1"/>
</dbReference>
<keyword evidence="8 12" id="KW-0131">Cell cycle</keyword>
<evidence type="ECO:0000256" key="8">
    <source>
        <dbReference type="ARBA" id="ARBA00023306"/>
    </source>
</evidence>
<dbReference type="GO" id="GO:0008360">
    <property type="term" value="P:regulation of cell shape"/>
    <property type="evidence" value="ECO:0007669"/>
    <property type="project" value="UniProtKB-KW"/>
</dbReference>
<keyword evidence="4 12" id="KW-0132">Cell division</keyword>
<dbReference type="InterPro" id="IPR001986">
    <property type="entry name" value="Enolpyruvate_Tfrase_dom"/>
</dbReference>
<dbReference type="PANTHER" id="PTHR43783:SF1">
    <property type="entry name" value="UDP-N-ACETYLGLUCOSAMINE 1-CARBOXYVINYLTRANSFERASE"/>
    <property type="match status" value="1"/>
</dbReference>
<dbReference type="NCBIfam" id="NF006873">
    <property type="entry name" value="PRK09369.1"/>
    <property type="match status" value="1"/>
</dbReference>
<dbReference type="KEGG" id="cdes:C0J27_02025"/>
<evidence type="ECO:0000313" key="14">
    <source>
        <dbReference type="EMBL" id="AXK60514.1"/>
    </source>
</evidence>
<dbReference type="OrthoDB" id="9803760at2"/>
<feature type="binding site" evidence="12">
    <location>
        <begin position="24"/>
        <end position="25"/>
    </location>
    <ligand>
        <name>phosphoenolpyruvate</name>
        <dbReference type="ChEBI" id="CHEBI:58702"/>
    </ligand>
</feature>
<evidence type="ECO:0000256" key="6">
    <source>
        <dbReference type="ARBA" id="ARBA00022960"/>
    </source>
</evidence>
<comment type="caution">
    <text evidence="12">Lacks conserved residue(s) required for the propagation of feature annotation.</text>
</comment>
<dbReference type="InterPro" id="IPR036968">
    <property type="entry name" value="Enolpyruvate_Tfrase_sf"/>
</dbReference>
<comment type="catalytic activity">
    <reaction evidence="11 12">
        <text>phosphoenolpyruvate + UDP-N-acetyl-alpha-D-glucosamine = UDP-N-acetyl-3-O-(1-carboxyvinyl)-alpha-D-glucosamine + phosphate</text>
        <dbReference type="Rhea" id="RHEA:18681"/>
        <dbReference type="ChEBI" id="CHEBI:43474"/>
        <dbReference type="ChEBI" id="CHEBI:57705"/>
        <dbReference type="ChEBI" id="CHEBI:58702"/>
        <dbReference type="ChEBI" id="CHEBI:68483"/>
        <dbReference type="EC" id="2.5.1.7"/>
    </reaction>
</comment>
<evidence type="ECO:0000256" key="5">
    <source>
        <dbReference type="ARBA" id="ARBA00022679"/>
    </source>
</evidence>
<dbReference type="UniPathway" id="UPA00219"/>
<keyword evidence="7 12" id="KW-0573">Peptidoglycan synthesis</keyword>
<dbReference type="CDD" id="cd01555">
    <property type="entry name" value="UdpNAET"/>
    <property type="match status" value="1"/>
</dbReference>
<evidence type="ECO:0000256" key="7">
    <source>
        <dbReference type="ARBA" id="ARBA00022984"/>
    </source>
</evidence>
<proteinExistence type="inferred from homology"/>
<dbReference type="InterPro" id="IPR050068">
    <property type="entry name" value="MurA_subfamily"/>
</dbReference>
<dbReference type="Gene3D" id="3.65.10.10">
    <property type="entry name" value="Enolpyruvate transferase domain"/>
    <property type="match status" value="2"/>
</dbReference>
<evidence type="ECO:0000256" key="2">
    <source>
        <dbReference type="ARBA" id="ARBA00004752"/>
    </source>
</evidence>
<keyword evidence="5 12" id="KW-0808">Transferase</keyword>
<name>A0A345ZB47_9BACT</name>
<reference evidence="14 15" key="1">
    <citation type="submission" date="2017-12" db="EMBL/GenBank/DDBJ databases">
        <title>Chromulinavorax destructans is a abundant pathogen of dominant heterotrophic picoflagllates.</title>
        <authorList>
            <person name="Deeg C.M."/>
            <person name="Zimmer M."/>
            <person name="Suttle C.A."/>
        </authorList>
    </citation>
    <scope>NUCLEOTIDE SEQUENCE [LARGE SCALE GENOMIC DNA]</scope>
    <source>
        <strain evidence="14 15">SeV1</strain>
    </source>
</reference>
<dbReference type="SUPFAM" id="SSF55205">
    <property type="entry name" value="EPT/RTPC-like"/>
    <property type="match status" value="1"/>
</dbReference>
<dbReference type="GO" id="GO:0009252">
    <property type="term" value="P:peptidoglycan biosynthetic process"/>
    <property type="evidence" value="ECO:0007669"/>
    <property type="project" value="UniProtKB-UniRule"/>
</dbReference>
<dbReference type="NCBIfam" id="TIGR01072">
    <property type="entry name" value="murA"/>
    <property type="match status" value="1"/>
</dbReference>
<comment type="pathway">
    <text evidence="2 12">Cell wall biogenesis; peptidoglycan biosynthesis.</text>
</comment>
<dbReference type="GO" id="GO:0005737">
    <property type="term" value="C:cytoplasm"/>
    <property type="evidence" value="ECO:0007669"/>
    <property type="project" value="UniProtKB-SubCell"/>
</dbReference>
<evidence type="ECO:0000256" key="3">
    <source>
        <dbReference type="ARBA" id="ARBA00022490"/>
    </source>
</evidence>
<dbReference type="InterPro" id="IPR013792">
    <property type="entry name" value="RNA3'P_cycl/enolpyr_Trfase_a/b"/>
</dbReference>
<keyword evidence="3 12" id="KW-0963">Cytoplasm</keyword>
<evidence type="ECO:0000256" key="10">
    <source>
        <dbReference type="ARBA" id="ARBA00038367"/>
    </source>
</evidence>
<protein>
    <recommendedName>
        <fullName evidence="12">UDP-N-acetylglucosamine 1-carboxyvinyltransferase</fullName>
        <ecNumber evidence="12">2.5.1.7</ecNumber>
    </recommendedName>
    <alternativeName>
        <fullName evidence="12">Enoylpyruvate transferase</fullName>
    </alternativeName>
    <alternativeName>
        <fullName evidence="12">UDP-N-acetylglucosamine enolpyruvyl transferase</fullName>
        <shortName evidence="12">EPT</shortName>
    </alternativeName>
</protein>
<evidence type="ECO:0000256" key="1">
    <source>
        <dbReference type="ARBA" id="ARBA00004496"/>
    </source>
</evidence>
<feature type="binding site" evidence="12">
    <location>
        <position position="331"/>
    </location>
    <ligand>
        <name>UDP-N-acetyl-alpha-D-glucosamine</name>
        <dbReference type="ChEBI" id="CHEBI:57705"/>
    </ligand>
</feature>
<evidence type="ECO:0000256" key="11">
    <source>
        <dbReference type="ARBA" id="ARBA00047527"/>
    </source>
</evidence>
<dbReference type="Proteomes" id="UP000254834">
    <property type="component" value="Chromosome"/>
</dbReference>